<dbReference type="Proteomes" id="UP001589813">
    <property type="component" value="Unassembled WGS sequence"/>
</dbReference>
<evidence type="ECO:0000313" key="2">
    <source>
        <dbReference type="EMBL" id="MFC0049196.1"/>
    </source>
</evidence>
<feature type="chain" id="PRO_5046476502" evidence="1">
    <location>
        <begin position="36"/>
        <end position="250"/>
    </location>
</feature>
<feature type="signal peptide" evidence="1">
    <location>
        <begin position="1"/>
        <end position="35"/>
    </location>
</feature>
<dbReference type="EMBL" id="JBHLXP010000003">
    <property type="protein sequence ID" value="MFC0049196.1"/>
    <property type="molecule type" value="Genomic_DNA"/>
</dbReference>
<comment type="caution">
    <text evidence="2">The sequence shown here is derived from an EMBL/GenBank/DDBJ whole genome shotgun (WGS) entry which is preliminary data.</text>
</comment>
<keyword evidence="1" id="KW-0732">Signal</keyword>
<reference evidence="2 3" key="1">
    <citation type="submission" date="2024-09" db="EMBL/GenBank/DDBJ databases">
        <authorList>
            <person name="Sun Q."/>
            <person name="Mori K."/>
        </authorList>
    </citation>
    <scope>NUCLEOTIDE SEQUENCE [LARGE SCALE GENOMIC DNA]</scope>
    <source>
        <strain evidence="2 3">KCTC 23315</strain>
    </source>
</reference>
<proteinExistence type="predicted"/>
<name>A0ABV6BE89_9GAMM</name>
<protein>
    <submittedName>
        <fullName evidence="2">Substrate-binding periplasmic protein</fullName>
    </submittedName>
</protein>
<keyword evidence="3" id="KW-1185">Reference proteome</keyword>
<dbReference type="SUPFAM" id="SSF53850">
    <property type="entry name" value="Periplasmic binding protein-like II"/>
    <property type="match status" value="1"/>
</dbReference>
<dbReference type="Gene3D" id="3.40.190.10">
    <property type="entry name" value="Periplasmic binding protein-like II"/>
    <property type="match status" value="2"/>
</dbReference>
<evidence type="ECO:0000313" key="3">
    <source>
        <dbReference type="Proteomes" id="UP001589813"/>
    </source>
</evidence>
<gene>
    <name evidence="2" type="ORF">ACFFJP_12945</name>
</gene>
<accession>A0ABV6BE89</accession>
<sequence>MAQQWHCEQWARTVAKQVCLLCLSVCISVGFPLQAKTVTVAAGAWGDMTAANGGGLYFQVLREALGGADIELKFRVANWKRAKQMFYANRADLLLADYRSVGSRQFFPLWHLDMDPPVVLFSLQTFVSAEKLKDKTVGWLLGYEFDQFLPVSVNGVEVSAEQFGFDMLEYGRLDAYISYDNNVPQTLRPKLKRLQLAPAQPLYPVFQNTFAGRQLAAEFDRGMQRLYQSGRLAQIYAEHFQQAGFPALQR</sequence>
<evidence type="ECO:0000256" key="1">
    <source>
        <dbReference type="SAM" id="SignalP"/>
    </source>
</evidence>
<organism evidence="2 3">
    <name type="scientific">Rheinheimera tilapiae</name>
    <dbReference type="NCBI Taxonomy" id="875043"/>
    <lineage>
        <taxon>Bacteria</taxon>
        <taxon>Pseudomonadati</taxon>
        <taxon>Pseudomonadota</taxon>
        <taxon>Gammaproteobacteria</taxon>
        <taxon>Chromatiales</taxon>
        <taxon>Chromatiaceae</taxon>
        <taxon>Rheinheimera</taxon>
    </lineage>
</organism>